<protein>
    <recommendedName>
        <fullName evidence="3">Immunity repressor</fullName>
    </recommendedName>
</protein>
<sequence length="256" mass="27481">MRCVALDSRYKWQNTRCRANIQTRQQTELMGGGLTMGKTSRSLIDLIDVAAQRYGGASGRRLAELAQHGGHDISHATLNRLRQGTYATRPSDASIRAIAYLADVSENTAFAAAGVRAPGAVGYEPPSEAQRMNTRQCKAIDELIRAFIADDTGAVATRSDLTNLVDARQRLGAALSAVDVAQPATGQLVAAAQDAMRCIDETLDILSNTSAMPPSWHGKPPEEMTDAELDEAAAAGDPWPAYIRTRTKERIDVDGG</sequence>
<organism evidence="1 2">
    <name type="scientific">Mycolicibacterium canariasense</name>
    <name type="common">Mycobacterium canariasense</name>
    <dbReference type="NCBI Taxonomy" id="228230"/>
    <lineage>
        <taxon>Bacteria</taxon>
        <taxon>Bacillati</taxon>
        <taxon>Actinomycetota</taxon>
        <taxon>Actinomycetes</taxon>
        <taxon>Mycobacteriales</taxon>
        <taxon>Mycobacteriaceae</taxon>
        <taxon>Mycolicibacterium</taxon>
    </lineage>
</organism>
<proteinExistence type="predicted"/>
<name>A0A100WE38_MYCCR</name>
<dbReference type="AlphaFoldDB" id="A0A100WE38"/>
<keyword evidence="2" id="KW-1185">Reference proteome</keyword>
<gene>
    <name evidence="1" type="ORF">RMCC_3245</name>
</gene>
<dbReference type="STRING" id="228230.RMCC_3245"/>
<reference evidence="2" key="1">
    <citation type="journal article" date="2016" name="Genome Announc.">
        <title>Draft Genome Sequences of Five Rapidly Growing Mycobacterium Species, M. thermoresistibile, M. fortuitum subsp. acetamidolyticum, M. canariasense, M. brisbanense, and M. novocastrense.</title>
        <authorList>
            <person name="Katahira K."/>
            <person name="Ogura Y."/>
            <person name="Gotoh Y."/>
            <person name="Hayashi T."/>
        </authorList>
    </citation>
    <scope>NUCLEOTIDE SEQUENCE [LARGE SCALE GENOMIC DNA]</scope>
    <source>
        <strain evidence="2">JCM15298</strain>
    </source>
</reference>
<dbReference type="EMBL" id="BCSY01000048">
    <property type="protein sequence ID" value="GAS96279.1"/>
    <property type="molecule type" value="Genomic_DNA"/>
</dbReference>
<evidence type="ECO:0008006" key="3">
    <source>
        <dbReference type="Google" id="ProtNLM"/>
    </source>
</evidence>
<reference evidence="2" key="2">
    <citation type="submission" date="2016-02" db="EMBL/GenBank/DDBJ databases">
        <title>Draft genome sequence of five rapidly growing Mycobacterium species.</title>
        <authorList>
            <person name="Katahira K."/>
            <person name="Gotou Y."/>
            <person name="Iida K."/>
            <person name="Ogura Y."/>
            <person name="Hayashi T."/>
        </authorList>
    </citation>
    <scope>NUCLEOTIDE SEQUENCE [LARGE SCALE GENOMIC DNA]</scope>
    <source>
        <strain evidence="2">JCM15298</strain>
    </source>
</reference>
<comment type="caution">
    <text evidence="1">The sequence shown here is derived from an EMBL/GenBank/DDBJ whole genome shotgun (WGS) entry which is preliminary data.</text>
</comment>
<accession>A0A100WE38</accession>
<dbReference type="Proteomes" id="UP000069443">
    <property type="component" value="Unassembled WGS sequence"/>
</dbReference>
<evidence type="ECO:0000313" key="2">
    <source>
        <dbReference type="Proteomes" id="UP000069443"/>
    </source>
</evidence>
<evidence type="ECO:0000313" key="1">
    <source>
        <dbReference type="EMBL" id="GAS96279.1"/>
    </source>
</evidence>